<sequence length="240" mass="27377">MNYYDAIRAMSVFNALQQHYPNTQHPYNGYNSNGQIAGSLADLILKGGTFPRKHRRSRTAFTAMQLDALERTFKDGQYPDVETRESLAICTNLAEARIQVWFKNRRAKYRKQQRMLKTQECVPVTDSNETSNKADSLNNESATTSMRVKTERTSDCDETKDGGFPEKDTKPKIEKNPFSLPPPLVAGPFIQPNIHGMLDLSIRGSNYQLPTTSPYPPLATRMLQVPFQPWNLQFSSKWPR</sequence>
<dbReference type="PROSITE" id="PS00027">
    <property type="entry name" value="HOMEOBOX_1"/>
    <property type="match status" value="1"/>
</dbReference>
<feature type="DNA-binding region" description="Homeobox" evidence="5">
    <location>
        <begin position="54"/>
        <end position="113"/>
    </location>
</feature>
<reference evidence="10" key="1">
    <citation type="journal article" date="2002" name="Science">
        <title>The draft genome of Ciona intestinalis: insights into chordate and vertebrate origins.</title>
        <authorList>
            <person name="Dehal P."/>
            <person name="Satou Y."/>
            <person name="Campbell R.K."/>
            <person name="Chapman J."/>
            <person name="Degnan B."/>
            <person name="De Tomaso A."/>
            <person name="Davidson B."/>
            <person name="Di Gregorio A."/>
            <person name="Gelpke M."/>
            <person name="Goodstein D.M."/>
            <person name="Harafuji N."/>
            <person name="Hastings K.E."/>
            <person name="Ho I."/>
            <person name="Hotta K."/>
            <person name="Huang W."/>
            <person name="Kawashima T."/>
            <person name="Lemaire P."/>
            <person name="Martinez D."/>
            <person name="Meinertzhagen I.A."/>
            <person name="Necula S."/>
            <person name="Nonaka M."/>
            <person name="Putnam N."/>
            <person name="Rash S."/>
            <person name="Saiga H."/>
            <person name="Satake M."/>
            <person name="Terry A."/>
            <person name="Yamada L."/>
            <person name="Wang H.G."/>
            <person name="Awazu S."/>
            <person name="Azumi K."/>
            <person name="Boore J."/>
            <person name="Branno M."/>
            <person name="Chin-Bow S."/>
            <person name="DeSantis R."/>
            <person name="Doyle S."/>
            <person name="Francino P."/>
            <person name="Keys D.N."/>
            <person name="Haga S."/>
            <person name="Hayashi H."/>
            <person name="Hino K."/>
            <person name="Imai K.S."/>
            <person name="Inaba K."/>
            <person name="Kano S."/>
            <person name="Kobayashi K."/>
            <person name="Kobayashi M."/>
            <person name="Lee B.I."/>
            <person name="Makabe K.W."/>
            <person name="Manohar C."/>
            <person name="Matassi G."/>
            <person name="Medina M."/>
            <person name="Mochizuki Y."/>
            <person name="Mount S."/>
            <person name="Morishita T."/>
            <person name="Miura S."/>
            <person name="Nakayama A."/>
            <person name="Nishizaka S."/>
            <person name="Nomoto H."/>
            <person name="Ohta F."/>
            <person name="Oishi K."/>
            <person name="Rigoutsos I."/>
            <person name="Sano M."/>
            <person name="Sasaki A."/>
            <person name="Sasakura Y."/>
            <person name="Shoguchi E."/>
            <person name="Shin-i T."/>
            <person name="Spagnuolo A."/>
            <person name="Stainier D."/>
            <person name="Suzuki M.M."/>
            <person name="Tassy O."/>
            <person name="Takatori N."/>
            <person name="Tokuoka M."/>
            <person name="Yagi K."/>
            <person name="Yoshizaki F."/>
            <person name="Wada S."/>
            <person name="Zhang C."/>
            <person name="Hyatt P.D."/>
            <person name="Larimer F."/>
            <person name="Detter C."/>
            <person name="Doggett N."/>
            <person name="Glavina T."/>
            <person name="Hawkins T."/>
            <person name="Richardson P."/>
            <person name="Lucas S."/>
            <person name="Kohara Y."/>
            <person name="Levine M."/>
            <person name="Satoh N."/>
            <person name="Rokhsar D.S."/>
        </authorList>
    </citation>
    <scope>NUCLEOTIDE SEQUENCE [LARGE SCALE GENOMIC DNA]</scope>
</reference>
<reference evidence="9" key="3">
    <citation type="submission" date="2025-08" db="UniProtKB">
        <authorList>
            <consortium name="Ensembl"/>
        </authorList>
    </citation>
    <scope>IDENTIFICATION</scope>
</reference>
<dbReference type="InterPro" id="IPR052488">
    <property type="entry name" value="DMBX_homeobox"/>
</dbReference>
<keyword evidence="3 5" id="KW-0371">Homeobox</keyword>
<dbReference type="GO" id="GO:0000981">
    <property type="term" value="F:DNA-binding transcription factor activity, RNA polymerase II-specific"/>
    <property type="evidence" value="ECO:0000318"/>
    <property type="project" value="GO_Central"/>
</dbReference>
<name>F6SAH1_CIOIN</name>
<feature type="compositionally biased region" description="Polar residues" evidence="7">
    <location>
        <begin position="125"/>
        <end position="147"/>
    </location>
</feature>
<evidence type="ECO:0000256" key="7">
    <source>
        <dbReference type="SAM" id="MobiDB-lite"/>
    </source>
</evidence>
<dbReference type="FunFam" id="1.10.10.60:FF:000551">
    <property type="entry name" value="Predicted protein"/>
    <property type="match status" value="1"/>
</dbReference>
<dbReference type="GO" id="GO:0005634">
    <property type="term" value="C:nucleus"/>
    <property type="evidence" value="ECO:0000318"/>
    <property type="project" value="GO_Central"/>
</dbReference>
<dbReference type="CDD" id="cd00086">
    <property type="entry name" value="homeodomain"/>
    <property type="match status" value="1"/>
</dbReference>
<evidence type="ECO:0000313" key="9">
    <source>
        <dbReference type="Ensembl" id="ENSCINP00000014384.3"/>
    </source>
</evidence>
<comment type="similarity">
    <text evidence="1">Belongs to the paired homeobox family.</text>
</comment>
<reference evidence="9" key="2">
    <citation type="journal article" date="2008" name="Genome Biol.">
        <title>Improved genome assembly and evidence-based global gene model set for the chordate Ciona intestinalis: new insight into intron and operon populations.</title>
        <authorList>
            <person name="Satou Y."/>
            <person name="Mineta K."/>
            <person name="Ogasawara M."/>
            <person name="Sasakura Y."/>
            <person name="Shoguchi E."/>
            <person name="Ueno K."/>
            <person name="Yamada L."/>
            <person name="Matsumoto J."/>
            <person name="Wasserscheid J."/>
            <person name="Dewar K."/>
            <person name="Wiley G.B."/>
            <person name="Macmil S.L."/>
            <person name="Roe B.A."/>
            <person name="Zeller R.W."/>
            <person name="Hastings K.E."/>
            <person name="Lemaire P."/>
            <person name="Lindquist E."/>
            <person name="Endo T."/>
            <person name="Hotta K."/>
            <person name="Inaba K."/>
        </authorList>
    </citation>
    <scope>NUCLEOTIDE SEQUENCE [LARGE SCALE GENOMIC DNA]</scope>
    <source>
        <strain evidence="9">wild type</strain>
    </source>
</reference>
<dbReference type="GO" id="GO:0006357">
    <property type="term" value="P:regulation of transcription by RNA polymerase II"/>
    <property type="evidence" value="ECO:0000318"/>
    <property type="project" value="GO_Central"/>
</dbReference>
<accession>F6SAH1</accession>
<keyword evidence="2 5" id="KW-0238">DNA-binding</keyword>
<dbReference type="InParanoid" id="F6SAH1"/>
<feature type="region of interest" description="Disordered" evidence="7">
    <location>
        <begin position="121"/>
        <end position="180"/>
    </location>
</feature>
<evidence type="ECO:0000256" key="4">
    <source>
        <dbReference type="ARBA" id="ARBA00023242"/>
    </source>
</evidence>
<comment type="subcellular location">
    <subcellularLocation>
        <location evidence="5 6">Nucleus</location>
    </subcellularLocation>
</comment>
<dbReference type="Proteomes" id="UP000008144">
    <property type="component" value="Chromosome 1"/>
</dbReference>
<keyword evidence="4 5" id="KW-0539">Nucleus</keyword>
<dbReference type="SUPFAM" id="SSF46689">
    <property type="entry name" value="Homeodomain-like"/>
    <property type="match status" value="1"/>
</dbReference>
<protein>
    <recommendedName>
        <fullName evidence="8">Homeobox domain-containing protein</fullName>
    </recommendedName>
</protein>
<dbReference type="InterPro" id="IPR001356">
    <property type="entry name" value="HD"/>
</dbReference>
<dbReference type="PROSITE" id="PS50071">
    <property type="entry name" value="HOMEOBOX_2"/>
    <property type="match status" value="1"/>
</dbReference>
<dbReference type="AlphaFoldDB" id="F6SAH1"/>
<reference evidence="9" key="4">
    <citation type="submission" date="2025-09" db="UniProtKB">
        <authorList>
            <consortium name="Ensembl"/>
        </authorList>
    </citation>
    <scope>IDENTIFICATION</scope>
</reference>
<dbReference type="Gene3D" id="1.10.10.60">
    <property type="entry name" value="Homeodomain-like"/>
    <property type="match status" value="1"/>
</dbReference>
<evidence type="ECO:0000259" key="8">
    <source>
        <dbReference type="PROSITE" id="PS50071"/>
    </source>
</evidence>
<dbReference type="InterPro" id="IPR009057">
    <property type="entry name" value="Homeodomain-like_sf"/>
</dbReference>
<organism evidence="9 10">
    <name type="scientific">Ciona intestinalis</name>
    <name type="common">Transparent sea squirt</name>
    <name type="synonym">Ascidia intestinalis</name>
    <dbReference type="NCBI Taxonomy" id="7719"/>
    <lineage>
        <taxon>Eukaryota</taxon>
        <taxon>Metazoa</taxon>
        <taxon>Chordata</taxon>
        <taxon>Tunicata</taxon>
        <taxon>Ascidiacea</taxon>
        <taxon>Phlebobranchia</taxon>
        <taxon>Cionidae</taxon>
        <taxon>Ciona</taxon>
    </lineage>
</organism>
<dbReference type="SMART" id="SM00389">
    <property type="entry name" value="HOX"/>
    <property type="match status" value="1"/>
</dbReference>
<dbReference type="Pfam" id="PF00046">
    <property type="entry name" value="Homeodomain"/>
    <property type="match status" value="1"/>
</dbReference>
<dbReference type="PANTHER" id="PTHR46639:SF2">
    <property type="entry name" value="DIENCEPHALON_MESENCEPHALON HOMEOBOX PROTEIN 1"/>
    <property type="match status" value="1"/>
</dbReference>
<dbReference type="GO" id="GO:0000977">
    <property type="term" value="F:RNA polymerase II transcription regulatory region sequence-specific DNA binding"/>
    <property type="evidence" value="ECO:0000318"/>
    <property type="project" value="GO_Central"/>
</dbReference>
<proteinExistence type="inferred from homology"/>
<dbReference type="HOGENOM" id="CLU_1158617_0_0_1"/>
<dbReference type="GeneTree" id="ENSGT00940000173379"/>
<evidence type="ECO:0000313" key="10">
    <source>
        <dbReference type="Proteomes" id="UP000008144"/>
    </source>
</evidence>
<dbReference type="Ensembl" id="ENSCINT00000014384.3">
    <property type="protein sequence ID" value="ENSCINP00000014384.3"/>
    <property type="gene ID" value="ENSCING00000007001.3"/>
</dbReference>
<dbReference type="PANTHER" id="PTHR46639">
    <property type="entry name" value="DIENCEPHALON/MESENCEPHALON HOMEOBOX PROTEIN 1"/>
    <property type="match status" value="1"/>
</dbReference>
<dbReference type="InterPro" id="IPR017970">
    <property type="entry name" value="Homeobox_CS"/>
</dbReference>
<evidence type="ECO:0000256" key="1">
    <source>
        <dbReference type="ARBA" id="ARBA00005733"/>
    </source>
</evidence>
<evidence type="ECO:0000256" key="3">
    <source>
        <dbReference type="ARBA" id="ARBA00023155"/>
    </source>
</evidence>
<evidence type="ECO:0000256" key="5">
    <source>
        <dbReference type="PROSITE-ProRule" id="PRU00108"/>
    </source>
</evidence>
<feature type="compositionally biased region" description="Basic and acidic residues" evidence="7">
    <location>
        <begin position="148"/>
        <end position="175"/>
    </location>
</feature>
<evidence type="ECO:0000256" key="2">
    <source>
        <dbReference type="ARBA" id="ARBA00023125"/>
    </source>
</evidence>
<evidence type="ECO:0000256" key="6">
    <source>
        <dbReference type="RuleBase" id="RU000682"/>
    </source>
</evidence>
<dbReference type="EMBL" id="EAAA01000420">
    <property type="status" value="NOT_ANNOTATED_CDS"/>
    <property type="molecule type" value="Genomic_DNA"/>
</dbReference>
<keyword evidence="10" id="KW-1185">Reference proteome</keyword>
<dbReference type="GO" id="GO:0048666">
    <property type="term" value="P:neuron development"/>
    <property type="evidence" value="ECO:0000318"/>
    <property type="project" value="GO_Central"/>
</dbReference>
<feature type="domain" description="Homeobox" evidence="8">
    <location>
        <begin position="52"/>
        <end position="112"/>
    </location>
</feature>